<gene>
    <name evidence="6" type="ORF">ACFPOC_12975</name>
</gene>
<proteinExistence type="predicted"/>
<keyword evidence="3 6" id="KW-0378">Hydrolase</keyword>
<dbReference type="CDD" id="cd04666">
    <property type="entry name" value="NUDIX_DIPP2_like_Nudt4"/>
    <property type="match status" value="1"/>
</dbReference>
<dbReference type="EMBL" id="JBHSNA010000013">
    <property type="protein sequence ID" value="MFC5567319.1"/>
    <property type="molecule type" value="Genomic_DNA"/>
</dbReference>
<dbReference type="PROSITE" id="PS51462">
    <property type="entry name" value="NUDIX"/>
    <property type="match status" value="1"/>
</dbReference>
<name>A0ABW0SF89_9RHOB</name>
<evidence type="ECO:0000256" key="4">
    <source>
        <dbReference type="ARBA" id="ARBA00022842"/>
    </source>
</evidence>
<dbReference type="GO" id="GO:0016787">
    <property type="term" value="F:hydrolase activity"/>
    <property type="evidence" value="ECO:0007669"/>
    <property type="project" value="UniProtKB-KW"/>
</dbReference>
<dbReference type="InterPro" id="IPR015797">
    <property type="entry name" value="NUDIX_hydrolase-like_dom_sf"/>
</dbReference>
<sequence>MTIQPLAFLPSHLPRRHTEPRFSQLAALCWRKGKAGAEVLLVTSSSGRWILPKGWPMAGKTPAQAALTEAWEEAGVSRGKAGRKPVGQYVAIKRTAEGDDLPCLHHVYAIKVRETQDDYPEAHRRDRLWVASEDAARLVDEEGLREILRNFRPLG</sequence>
<accession>A0ABW0SF89</accession>
<evidence type="ECO:0000313" key="6">
    <source>
        <dbReference type="EMBL" id="MFC5567319.1"/>
    </source>
</evidence>
<dbReference type="InterPro" id="IPR047198">
    <property type="entry name" value="DDP-like_NUDIX"/>
</dbReference>
<dbReference type="PANTHER" id="PTHR12629:SF0">
    <property type="entry name" value="DIPHOSPHOINOSITOL-POLYPHOSPHATE DIPHOSPHATASE"/>
    <property type="match status" value="1"/>
</dbReference>
<evidence type="ECO:0000313" key="7">
    <source>
        <dbReference type="Proteomes" id="UP001596056"/>
    </source>
</evidence>
<dbReference type="Pfam" id="PF00293">
    <property type="entry name" value="NUDIX"/>
    <property type="match status" value="1"/>
</dbReference>
<evidence type="ECO:0000259" key="5">
    <source>
        <dbReference type="PROSITE" id="PS51462"/>
    </source>
</evidence>
<dbReference type="RefSeq" id="WP_209839461.1">
    <property type="nucleotide sequence ID" value="NZ_JAGGJP010000005.1"/>
</dbReference>
<protein>
    <submittedName>
        <fullName evidence="6">NUDIX hydrolase</fullName>
    </submittedName>
</protein>
<dbReference type="InterPro" id="IPR000086">
    <property type="entry name" value="NUDIX_hydrolase_dom"/>
</dbReference>
<dbReference type="PANTHER" id="PTHR12629">
    <property type="entry name" value="DIPHOSPHOINOSITOL POLYPHOSPHATE PHOSPHOHYDROLASE"/>
    <property type="match status" value="1"/>
</dbReference>
<keyword evidence="7" id="KW-1185">Reference proteome</keyword>
<dbReference type="Gene3D" id="3.90.79.10">
    <property type="entry name" value="Nucleoside Triphosphate Pyrophosphohydrolase"/>
    <property type="match status" value="1"/>
</dbReference>
<evidence type="ECO:0000256" key="3">
    <source>
        <dbReference type="ARBA" id="ARBA00022801"/>
    </source>
</evidence>
<reference evidence="7" key="1">
    <citation type="journal article" date="2019" name="Int. J. Syst. Evol. Microbiol.">
        <title>The Global Catalogue of Microorganisms (GCM) 10K type strain sequencing project: providing services to taxonomists for standard genome sequencing and annotation.</title>
        <authorList>
            <consortium name="The Broad Institute Genomics Platform"/>
            <consortium name="The Broad Institute Genome Sequencing Center for Infectious Disease"/>
            <person name="Wu L."/>
            <person name="Ma J."/>
        </authorList>
    </citation>
    <scope>NUCLEOTIDE SEQUENCE [LARGE SCALE GENOMIC DNA]</scope>
    <source>
        <strain evidence="7">KACC 11588</strain>
    </source>
</reference>
<dbReference type="SUPFAM" id="SSF55811">
    <property type="entry name" value="Nudix"/>
    <property type="match status" value="1"/>
</dbReference>
<organism evidence="6 7">
    <name type="scientific">Rubellimicrobium aerolatum</name>
    <dbReference type="NCBI Taxonomy" id="490979"/>
    <lineage>
        <taxon>Bacteria</taxon>
        <taxon>Pseudomonadati</taxon>
        <taxon>Pseudomonadota</taxon>
        <taxon>Alphaproteobacteria</taxon>
        <taxon>Rhodobacterales</taxon>
        <taxon>Roseobacteraceae</taxon>
        <taxon>Rubellimicrobium</taxon>
    </lineage>
</organism>
<feature type="domain" description="Nudix hydrolase" evidence="5">
    <location>
        <begin position="20"/>
        <end position="152"/>
    </location>
</feature>
<evidence type="ECO:0000256" key="2">
    <source>
        <dbReference type="ARBA" id="ARBA00022723"/>
    </source>
</evidence>
<keyword evidence="4" id="KW-0460">Magnesium</keyword>
<keyword evidence="2" id="KW-0479">Metal-binding</keyword>
<evidence type="ECO:0000256" key="1">
    <source>
        <dbReference type="ARBA" id="ARBA00001946"/>
    </source>
</evidence>
<comment type="cofactor">
    <cofactor evidence="1">
        <name>Mg(2+)</name>
        <dbReference type="ChEBI" id="CHEBI:18420"/>
    </cofactor>
</comment>
<dbReference type="Proteomes" id="UP001596056">
    <property type="component" value="Unassembled WGS sequence"/>
</dbReference>
<comment type="caution">
    <text evidence="6">The sequence shown here is derived from an EMBL/GenBank/DDBJ whole genome shotgun (WGS) entry which is preliminary data.</text>
</comment>